<dbReference type="NCBIfam" id="NF037982">
    <property type="entry name" value="Nramp_1"/>
    <property type="match status" value="1"/>
</dbReference>
<evidence type="ECO:0000256" key="1">
    <source>
        <dbReference type="ARBA" id="ARBA00004141"/>
    </source>
</evidence>
<evidence type="ECO:0000313" key="9">
    <source>
        <dbReference type="Proteomes" id="UP001314241"/>
    </source>
</evidence>
<dbReference type="PRINTS" id="PR00447">
    <property type="entry name" value="NATRESASSCMP"/>
</dbReference>
<evidence type="ECO:0000256" key="7">
    <source>
        <dbReference type="SAM" id="MobiDB-lite"/>
    </source>
</evidence>
<feature type="transmembrane region" description="Helical" evidence="6">
    <location>
        <begin position="186"/>
        <end position="206"/>
    </location>
</feature>
<keyword evidence="5 6" id="KW-0472">Membrane</keyword>
<gene>
    <name evidence="6" type="primary">mntH</name>
    <name evidence="8" type="ORF">R54876_GBNLAHCA_01094</name>
</gene>
<dbReference type="Pfam" id="PF01566">
    <property type="entry name" value="Nramp"/>
    <property type="match status" value="1"/>
</dbReference>
<keyword evidence="6" id="KW-0406">Ion transport</keyword>
<dbReference type="PANTHER" id="PTHR11706">
    <property type="entry name" value="SOLUTE CARRIER PROTEIN FAMILY 11 MEMBER"/>
    <property type="match status" value="1"/>
</dbReference>
<evidence type="ECO:0000256" key="2">
    <source>
        <dbReference type="ARBA" id="ARBA00022448"/>
    </source>
</evidence>
<name>A0ABP0ERR6_9LACO</name>
<keyword evidence="6" id="KW-1003">Cell membrane</keyword>
<organism evidence="8 9">
    <name type="scientific">Eupransor demetentiae</name>
    <dbReference type="NCBI Taxonomy" id="3109584"/>
    <lineage>
        <taxon>Bacteria</taxon>
        <taxon>Bacillati</taxon>
        <taxon>Bacillota</taxon>
        <taxon>Bacilli</taxon>
        <taxon>Lactobacillales</taxon>
        <taxon>Lactobacillaceae</taxon>
        <taxon>Eupransor</taxon>
    </lineage>
</organism>
<feature type="transmembrane region" description="Helical" evidence="6">
    <location>
        <begin position="238"/>
        <end position="256"/>
    </location>
</feature>
<feature type="transmembrane region" description="Helical" evidence="6">
    <location>
        <begin position="51"/>
        <end position="68"/>
    </location>
</feature>
<dbReference type="RefSeq" id="WP_349642073.1">
    <property type="nucleotide sequence ID" value="NZ_CAWVOH010000002.1"/>
</dbReference>
<dbReference type="Proteomes" id="UP001314241">
    <property type="component" value="Unassembled WGS sequence"/>
</dbReference>
<comment type="similarity">
    <text evidence="6">Belongs to the NRAMP family.</text>
</comment>
<feature type="transmembrane region" description="Helical" evidence="6">
    <location>
        <begin position="159"/>
        <end position="179"/>
    </location>
</feature>
<feature type="transmembrane region" description="Helical" evidence="6">
    <location>
        <begin position="289"/>
        <end position="309"/>
    </location>
</feature>
<feature type="transmembrane region" description="Helical" evidence="6">
    <location>
        <begin position="380"/>
        <end position="399"/>
    </location>
</feature>
<feature type="transmembrane region" description="Helical" evidence="6">
    <location>
        <begin position="443"/>
        <end position="465"/>
    </location>
</feature>
<evidence type="ECO:0000256" key="6">
    <source>
        <dbReference type="HAMAP-Rule" id="MF_00221"/>
    </source>
</evidence>
<dbReference type="PANTHER" id="PTHR11706:SF33">
    <property type="entry name" value="NATURAL RESISTANCE-ASSOCIATED MACROPHAGE PROTEIN 2"/>
    <property type="match status" value="1"/>
</dbReference>
<keyword evidence="4 6" id="KW-1133">Transmembrane helix</keyword>
<comment type="subcellular location">
    <subcellularLocation>
        <location evidence="6">Cell membrane</location>
        <topology evidence="6">Multi-pass membrane protein</topology>
    </subcellularLocation>
    <subcellularLocation>
        <location evidence="1">Membrane</location>
        <topology evidence="1">Multi-pass membrane protein</topology>
    </subcellularLocation>
</comment>
<feature type="transmembrane region" description="Helical" evidence="6">
    <location>
        <begin position="80"/>
        <end position="101"/>
    </location>
</feature>
<proteinExistence type="inferred from homology"/>
<keyword evidence="6" id="KW-0769">Symport</keyword>
<feature type="transmembrane region" description="Helical" evidence="6">
    <location>
        <begin position="329"/>
        <end position="348"/>
    </location>
</feature>
<evidence type="ECO:0000313" key="8">
    <source>
        <dbReference type="EMBL" id="CAK8054525.1"/>
    </source>
</evidence>
<feature type="compositionally biased region" description="Basic and acidic residues" evidence="7">
    <location>
        <begin position="1"/>
        <end position="14"/>
    </location>
</feature>
<comment type="function">
    <text evidence="6">H(+)-stimulated, divalent metal cation uptake system.</text>
</comment>
<sequence>MDNSTSREEKYQEHKPHKHHSLIEHTGEKSLQEVNGTVSVPPMGAPFWKRLLAFSGPGALVAVGYMDPGNWVTSIMGGAAYHYLLLSVILISSLIAMLLQYMAGKLGIVKQEDLAQATGNRTNKAGRIFLWLITEIALVCTDIAEVVGGAIALSLLFGWPLLVTVFLTAFDVIILLLLMKFGFRKIEAIVATLILTILVVFVYLTALSRPDWMAILGNYVPRPKTLDGQGLHGLDSPIVMTAGIIGATVMPHNLYLHSSISQTRKVDHSNPAAVKDAVRLMAWDSNIQLTLAFFINSMLLIVGAALFFGHAGELQGFHELYDALNNRNIAGAIASPFLSTLFALALLASGQNSTITGTLTGEIIMEGFLHFKIPMWLRRVITRGIAIAPVLAVTIYYGGNEAHLDQLIQSTQVALSVVLPFSMAPLIYFTSSKKIMGEFANSAWVKWTGWICFVGLTIINIYLVGSQFGLF</sequence>
<dbReference type="NCBIfam" id="TIGR01197">
    <property type="entry name" value="nramp"/>
    <property type="match status" value="1"/>
</dbReference>
<reference evidence="8 9" key="1">
    <citation type="submission" date="2024-01" db="EMBL/GenBank/DDBJ databases">
        <authorList>
            <person name="Botero Cardona J."/>
        </authorList>
    </citation>
    <scope>NUCLEOTIDE SEQUENCE [LARGE SCALE GENOMIC DNA]</scope>
    <source>
        <strain evidence="8 9">LMG 33000</strain>
    </source>
</reference>
<comment type="caution">
    <text evidence="8">The sequence shown here is derived from an EMBL/GenBank/DDBJ whole genome shotgun (WGS) entry which is preliminary data.</text>
</comment>
<keyword evidence="2 6" id="KW-0813">Transport</keyword>
<dbReference type="EMBL" id="CAWVOH010000002">
    <property type="protein sequence ID" value="CAK8054525.1"/>
    <property type="molecule type" value="Genomic_DNA"/>
</dbReference>
<evidence type="ECO:0000256" key="5">
    <source>
        <dbReference type="ARBA" id="ARBA00023136"/>
    </source>
</evidence>
<dbReference type="InterPro" id="IPR001046">
    <property type="entry name" value="NRAMP_fam"/>
</dbReference>
<accession>A0ABP0ERR6</accession>
<dbReference type="NCBIfam" id="NF001923">
    <property type="entry name" value="PRK00701.1"/>
    <property type="match status" value="1"/>
</dbReference>
<keyword evidence="9" id="KW-1185">Reference proteome</keyword>
<protein>
    <recommendedName>
        <fullName evidence="6">Divalent metal cation transporter MntH</fullName>
    </recommendedName>
</protein>
<evidence type="ECO:0000256" key="4">
    <source>
        <dbReference type="ARBA" id="ARBA00022989"/>
    </source>
</evidence>
<keyword evidence="3 6" id="KW-0812">Transmembrane</keyword>
<feature type="transmembrane region" description="Helical" evidence="6">
    <location>
        <begin position="128"/>
        <end position="153"/>
    </location>
</feature>
<evidence type="ECO:0000256" key="3">
    <source>
        <dbReference type="ARBA" id="ARBA00022692"/>
    </source>
</evidence>
<feature type="transmembrane region" description="Helical" evidence="6">
    <location>
        <begin position="411"/>
        <end position="431"/>
    </location>
</feature>
<feature type="region of interest" description="Disordered" evidence="7">
    <location>
        <begin position="1"/>
        <end position="24"/>
    </location>
</feature>
<dbReference type="HAMAP" id="MF_00221">
    <property type="entry name" value="NRAMP"/>
    <property type="match status" value="1"/>
</dbReference>